<name>A0ABT8MJ59_9GAMM</name>
<reference evidence="1 2" key="1">
    <citation type="submission" date="2021-03" db="EMBL/GenBank/DDBJ databases">
        <title>Pseudidiomarina terrestris, a new bacterium isolated from saline soil.</title>
        <authorList>
            <person name="Galisteo C."/>
            <person name="De La Haba R."/>
            <person name="Sanchez-Porro C."/>
            <person name="Ventosa A."/>
        </authorList>
    </citation>
    <scope>NUCLEOTIDE SEQUENCE [LARGE SCALE GENOMIC DNA]</scope>
    <source>
        <strain evidence="2">1APR75-15</strain>
    </source>
</reference>
<proteinExistence type="predicted"/>
<evidence type="ECO:0000313" key="1">
    <source>
        <dbReference type="EMBL" id="MDN7129971.1"/>
    </source>
</evidence>
<protein>
    <submittedName>
        <fullName evidence="1">Uncharacterized protein</fullName>
    </submittedName>
</protein>
<accession>A0ABT8MJ59</accession>
<dbReference type="RefSeq" id="WP_301834652.1">
    <property type="nucleotide sequence ID" value="NZ_JAGGJC010000003.1"/>
</dbReference>
<evidence type="ECO:0000313" key="2">
    <source>
        <dbReference type="Proteomes" id="UP001169491"/>
    </source>
</evidence>
<comment type="caution">
    <text evidence="1">The sequence shown here is derived from an EMBL/GenBank/DDBJ whole genome shotgun (WGS) entry which is preliminary data.</text>
</comment>
<keyword evidence="2" id="KW-1185">Reference proteome</keyword>
<sequence length="291" mass="33253">MSPTEVRCALYKLGWRQGAYIGGSDLLEFVANCQRWSELAATVRQALHGNEDTALLVAIVSSCDVIYGNLSELPCVEFQICRETKKSAANKKYSDHRFMVLQVNGKTHRAHMKDSVLLPKELLLELPPDATLTLPEVNSIVKWKTSHYNRLALPESLVERLGDCLRGKPFKRFIEQYNEILEGIYFEVSTLEELAADVDYSMGVIAIVKDMEIRQAQLIQIGEELEEALLSRIRHVDGVILLNDSEYEDEGLHVVMTKQEVTFDMLERFRKYYLDHFSLDPEHNDSLSDLD</sequence>
<dbReference type="EMBL" id="JAGGJC010000003">
    <property type="protein sequence ID" value="MDN7129971.1"/>
    <property type="molecule type" value="Genomic_DNA"/>
</dbReference>
<dbReference type="Proteomes" id="UP001169491">
    <property type="component" value="Unassembled WGS sequence"/>
</dbReference>
<organism evidence="1 2">
    <name type="scientific">Pseudidiomarina terrestris</name>
    <dbReference type="NCBI Taxonomy" id="2820060"/>
    <lineage>
        <taxon>Bacteria</taxon>
        <taxon>Pseudomonadati</taxon>
        <taxon>Pseudomonadota</taxon>
        <taxon>Gammaproteobacteria</taxon>
        <taxon>Alteromonadales</taxon>
        <taxon>Idiomarinaceae</taxon>
        <taxon>Pseudidiomarina</taxon>
    </lineage>
</organism>
<gene>
    <name evidence="1" type="ORF">J6I92_08810</name>
</gene>